<sequence length="194" mass="21101">MARPQNPQRKPQLLAAIVEYLKDKSLAEVSFRSLAEGLGISSYMLVYHFGQREQLIAEIDERIQAGRRWALPAETSALGPAAFRRSLGRFWQASLQDGNRQLQRLGFEAAVRAPDDDGGSAAAGAYLSWAEAAAGWLRAQGMPGPEAAARGRMLAAAVHGLLYDYVLTGDRQQSTAAFEALLDTFLAGLEVPRQ</sequence>
<name>A0A7X6HBI1_9MICC</name>
<dbReference type="RefSeq" id="WP_168484833.1">
    <property type="nucleotide sequence ID" value="NZ_JAAZSQ010000002.1"/>
</dbReference>
<evidence type="ECO:0000313" key="4">
    <source>
        <dbReference type="EMBL" id="NKX53490.1"/>
    </source>
</evidence>
<evidence type="ECO:0000313" key="5">
    <source>
        <dbReference type="Proteomes" id="UP000544090"/>
    </source>
</evidence>
<dbReference type="PROSITE" id="PS50977">
    <property type="entry name" value="HTH_TETR_2"/>
    <property type="match status" value="1"/>
</dbReference>
<dbReference type="Gene3D" id="1.10.357.10">
    <property type="entry name" value="Tetracycline Repressor, domain 2"/>
    <property type="match status" value="1"/>
</dbReference>
<feature type="domain" description="HTH tetR-type" evidence="3">
    <location>
        <begin position="7"/>
        <end position="67"/>
    </location>
</feature>
<accession>A0A7X6HBI1</accession>
<evidence type="ECO:0000256" key="1">
    <source>
        <dbReference type="ARBA" id="ARBA00023125"/>
    </source>
</evidence>
<reference evidence="4 5" key="1">
    <citation type="submission" date="2020-04" db="EMBL/GenBank/DDBJ databases">
        <title>Arthrobacter sp. nov.</title>
        <authorList>
            <person name="Liu S."/>
        </authorList>
    </citation>
    <scope>NUCLEOTIDE SEQUENCE [LARGE SCALE GENOMIC DNA]</scope>
    <source>
        <strain evidence="4 5">E918</strain>
    </source>
</reference>
<dbReference type="InterPro" id="IPR001647">
    <property type="entry name" value="HTH_TetR"/>
</dbReference>
<dbReference type="SUPFAM" id="SSF46689">
    <property type="entry name" value="Homeodomain-like"/>
    <property type="match status" value="1"/>
</dbReference>
<organism evidence="4 5">
    <name type="scientific">Arthrobacter mobilis</name>
    <dbReference type="NCBI Taxonomy" id="2724944"/>
    <lineage>
        <taxon>Bacteria</taxon>
        <taxon>Bacillati</taxon>
        <taxon>Actinomycetota</taxon>
        <taxon>Actinomycetes</taxon>
        <taxon>Micrococcales</taxon>
        <taxon>Micrococcaceae</taxon>
        <taxon>Arthrobacter</taxon>
    </lineage>
</organism>
<protein>
    <submittedName>
        <fullName evidence="4">TetR/AcrR family transcriptional regulator</fullName>
    </submittedName>
</protein>
<keyword evidence="5" id="KW-1185">Reference proteome</keyword>
<evidence type="ECO:0000259" key="3">
    <source>
        <dbReference type="PROSITE" id="PS50977"/>
    </source>
</evidence>
<feature type="DNA-binding region" description="H-T-H motif" evidence="2">
    <location>
        <begin position="30"/>
        <end position="49"/>
    </location>
</feature>
<evidence type="ECO:0000256" key="2">
    <source>
        <dbReference type="PROSITE-ProRule" id="PRU00335"/>
    </source>
</evidence>
<dbReference type="AlphaFoldDB" id="A0A7X6HBI1"/>
<dbReference type="EMBL" id="JAAZSQ010000002">
    <property type="protein sequence ID" value="NKX53490.1"/>
    <property type="molecule type" value="Genomic_DNA"/>
</dbReference>
<comment type="caution">
    <text evidence="4">The sequence shown here is derived from an EMBL/GenBank/DDBJ whole genome shotgun (WGS) entry which is preliminary data.</text>
</comment>
<dbReference type="GO" id="GO:0003677">
    <property type="term" value="F:DNA binding"/>
    <property type="evidence" value="ECO:0007669"/>
    <property type="project" value="UniProtKB-UniRule"/>
</dbReference>
<proteinExistence type="predicted"/>
<dbReference type="InterPro" id="IPR009057">
    <property type="entry name" value="Homeodomain-like_sf"/>
</dbReference>
<keyword evidence="1 2" id="KW-0238">DNA-binding</keyword>
<dbReference type="Proteomes" id="UP000544090">
    <property type="component" value="Unassembled WGS sequence"/>
</dbReference>
<gene>
    <name evidence="4" type="ORF">HGG74_02820</name>
</gene>